<dbReference type="RefSeq" id="WP_328598101.1">
    <property type="nucleotide sequence ID" value="NZ_WTYM01000031.1"/>
</dbReference>
<evidence type="ECO:0000313" key="4">
    <source>
        <dbReference type="Proteomes" id="UP000433652"/>
    </source>
</evidence>
<dbReference type="Pfam" id="PF01541">
    <property type="entry name" value="GIY-YIG"/>
    <property type="match status" value="1"/>
</dbReference>
<name>A0A6I4SSX2_9SPHN</name>
<dbReference type="Proteomes" id="UP000433652">
    <property type="component" value="Unassembled WGS sequence"/>
</dbReference>
<evidence type="ECO:0000313" key="3">
    <source>
        <dbReference type="EMBL" id="MXO58985.1"/>
    </source>
</evidence>
<gene>
    <name evidence="3" type="ORF">GRI89_05470</name>
</gene>
<dbReference type="Gene3D" id="3.40.1440.10">
    <property type="entry name" value="GIY-YIG endonuclease"/>
    <property type="match status" value="1"/>
</dbReference>
<dbReference type="EMBL" id="WTYM01000031">
    <property type="protein sequence ID" value="MXO58985.1"/>
    <property type="molecule type" value="Genomic_DNA"/>
</dbReference>
<dbReference type="AlphaFoldDB" id="A0A6I4SSX2"/>
<dbReference type="InterPro" id="IPR050190">
    <property type="entry name" value="UPF0213_domain"/>
</dbReference>
<feature type="domain" description="GIY-YIG" evidence="2">
    <location>
        <begin position="5"/>
        <end position="82"/>
    </location>
</feature>
<dbReference type="SUPFAM" id="SSF82771">
    <property type="entry name" value="GIY-YIG endonuclease"/>
    <property type="match status" value="1"/>
</dbReference>
<keyword evidence="4" id="KW-1185">Reference proteome</keyword>
<dbReference type="PANTHER" id="PTHR34477:SF5">
    <property type="entry name" value="BSL5627 PROTEIN"/>
    <property type="match status" value="1"/>
</dbReference>
<dbReference type="PANTHER" id="PTHR34477">
    <property type="entry name" value="UPF0213 PROTEIN YHBQ"/>
    <property type="match status" value="1"/>
</dbReference>
<proteinExistence type="inferred from homology"/>
<protein>
    <submittedName>
        <fullName evidence="3">GIY-YIG nuclease family protein</fullName>
    </submittedName>
</protein>
<evidence type="ECO:0000256" key="1">
    <source>
        <dbReference type="ARBA" id="ARBA00007435"/>
    </source>
</evidence>
<dbReference type="InterPro" id="IPR035901">
    <property type="entry name" value="GIY-YIG_endonuc_sf"/>
</dbReference>
<dbReference type="InterPro" id="IPR000305">
    <property type="entry name" value="GIY-YIG_endonuc"/>
</dbReference>
<organism evidence="3 4">
    <name type="scientific">Croceibacterium salegens</name>
    <dbReference type="NCBI Taxonomy" id="1737568"/>
    <lineage>
        <taxon>Bacteria</taxon>
        <taxon>Pseudomonadati</taxon>
        <taxon>Pseudomonadota</taxon>
        <taxon>Alphaproteobacteria</taxon>
        <taxon>Sphingomonadales</taxon>
        <taxon>Erythrobacteraceae</taxon>
        <taxon>Croceibacterium</taxon>
    </lineage>
</organism>
<accession>A0A6I4SSX2</accession>
<sequence>MKREFQPAVYIVANRRNGAIYTGVTSDLVQRIWQHREGVADGFTKQYGCKMLVWYESHSTMEYAILREKQIKGGPRRRKLELIEQANLKWRGLYAEICA</sequence>
<comment type="caution">
    <text evidence="3">The sequence shown here is derived from an EMBL/GenBank/DDBJ whole genome shotgun (WGS) entry which is preliminary data.</text>
</comment>
<dbReference type="PROSITE" id="PS50164">
    <property type="entry name" value="GIY_YIG"/>
    <property type="match status" value="1"/>
</dbReference>
<reference evidence="3 4" key="1">
    <citation type="submission" date="2019-12" db="EMBL/GenBank/DDBJ databases">
        <title>Genomic-based taxomic classification of the family Erythrobacteraceae.</title>
        <authorList>
            <person name="Xu L."/>
        </authorList>
    </citation>
    <scope>NUCLEOTIDE SEQUENCE [LARGE SCALE GENOMIC DNA]</scope>
    <source>
        <strain evidence="3 4">MCCC 1K01500</strain>
    </source>
</reference>
<dbReference type="CDD" id="cd10448">
    <property type="entry name" value="GIY-YIG_unchar_3"/>
    <property type="match status" value="1"/>
</dbReference>
<comment type="similarity">
    <text evidence="1">Belongs to the UPF0213 family.</text>
</comment>
<evidence type="ECO:0000259" key="2">
    <source>
        <dbReference type="PROSITE" id="PS50164"/>
    </source>
</evidence>